<feature type="transmembrane region" description="Helical" evidence="1">
    <location>
        <begin position="24"/>
        <end position="43"/>
    </location>
</feature>
<feature type="transmembrane region" description="Helical" evidence="1">
    <location>
        <begin position="63"/>
        <end position="84"/>
    </location>
</feature>
<name>A0ABT8RJ29_9BACT</name>
<protein>
    <submittedName>
        <fullName evidence="2">Uncharacterized protein</fullName>
    </submittedName>
</protein>
<evidence type="ECO:0000313" key="2">
    <source>
        <dbReference type="EMBL" id="MDO1452029.1"/>
    </source>
</evidence>
<evidence type="ECO:0000313" key="3">
    <source>
        <dbReference type="Proteomes" id="UP001168528"/>
    </source>
</evidence>
<organism evidence="2 3">
    <name type="scientific">Rhodocytophaga aerolata</name>
    <dbReference type="NCBI Taxonomy" id="455078"/>
    <lineage>
        <taxon>Bacteria</taxon>
        <taxon>Pseudomonadati</taxon>
        <taxon>Bacteroidota</taxon>
        <taxon>Cytophagia</taxon>
        <taxon>Cytophagales</taxon>
        <taxon>Rhodocytophagaceae</taxon>
        <taxon>Rhodocytophaga</taxon>
    </lineage>
</organism>
<comment type="caution">
    <text evidence="2">The sequence shown here is derived from an EMBL/GenBank/DDBJ whole genome shotgun (WGS) entry which is preliminary data.</text>
</comment>
<sequence length="133" mass="15540">VDLRDFCYVFLKKKMGESYAEQGYAFRFMVLLCGYYMALWVLIAMLQYKAGIPVSPLEKDNFIFQTIFASLAFLPYHFFIKYLLRRIAIFPIDKDMSATKYKLLMRKAILTLATSFALWVLIALGVDKLVPFF</sequence>
<feature type="non-terminal residue" evidence="2">
    <location>
        <position position="1"/>
    </location>
</feature>
<keyword evidence="1" id="KW-0812">Transmembrane</keyword>
<dbReference type="Proteomes" id="UP001168528">
    <property type="component" value="Unassembled WGS sequence"/>
</dbReference>
<dbReference type="RefSeq" id="WP_302042818.1">
    <property type="nucleotide sequence ID" value="NZ_JAUKPO010000196.1"/>
</dbReference>
<keyword evidence="3" id="KW-1185">Reference proteome</keyword>
<gene>
    <name evidence="2" type="ORF">Q0590_37515</name>
</gene>
<proteinExistence type="predicted"/>
<feature type="transmembrane region" description="Helical" evidence="1">
    <location>
        <begin position="104"/>
        <end position="126"/>
    </location>
</feature>
<keyword evidence="1" id="KW-0472">Membrane</keyword>
<dbReference type="EMBL" id="JAUKPO010000196">
    <property type="protein sequence ID" value="MDO1452029.1"/>
    <property type="molecule type" value="Genomic_DNA"/>
</dbReference>
<reference evidence="2" key="1">
    <citation type="submission" date="2023-07" db="EMBL/GenBank/DDBJ databases">
        <title>The genome sequence of Rhodocytophaga aerolata KACC 12507.</title>
        <authorList>
            <person name="Zhang X."/>
        </authorList>
    </citation>
    <scope>NUCLEOTIDE SEQUENCE</scope>
    <source>
        <strain evidence="2">KACC 12507</strain>
    </source>
</reference>
<evidence type="ECO:0000256" key="1">
    <source>
        <dbReference type="SAM" id="Phobius"/>
    </source>
</evidence>
<keyword evidence="1" id="KW-1133">Transmembrane helix</keyword>
<accession>A0ABT8RJ29</accession>